<comment type="caution">
    <text evidence="1">The sequence shown here is derived from an EMBL/GenBank/DDBJ whole genome shotgun (WGS) entry which is preliminary data.</text>
</comment>
<keyword evidence="2" id="KW-1185">Reference proteome</keyword>
<name>A0A164FRX9_9CRUS</name>
<gene>
    <name evidence="1" type="ORF">APZ42_006653</name>
</gene>
<dbReference type="AlphaFoldDB" id="A0A164FRX9"/>
<evidence type="ECO:0000313" key="1">
    <source>
        <dbReference type="EMBL" id="KZR98091.1"/>
    </source>
</evidence>
<dbReference type="EMBL" id="LRGB01018434">
    <property type="protein sequence ID" value="KZR98091.1"/>
    <property type="molecule type" value="Genomic_DNA"/>
</dbReference>
<reference evidence="1 2" key="1">
    <citation type="submission" date="2016-03" db="EMBL/GenBank/DDBJ databases">
        <title>EvidentialGene: Evidence-directed Construction of Genes on Genomes.</title>
        <authorList>
            <person name="Gilbert D.G."/>
            <person name="Choi J.-H."/>
            <person name="Mockaitis K."/>
            <person name="Colbourne J."/>
            <person name="Pfrender M."/>
        </authorList>
    </citation>
    <scope>NUCLEOTIDE SEQUENCE [LARGE SCALE GENOMIC DNA]</scope>
    <source>
        <strain evidence="1 2">Xinb3</strain>
        <tissue evidence="1">Complete organism</tissue>
    </source>
</reference>
<evidence type="ECO:0000313" key="2">
    <source>
        <dbReference type="Proteomes" id="UP000076858"/>
    </source>
</evidence>
<dbReference type="Proteomes" id="UP000076858">
    <property type="component" value="Unassembled WGS sequence"/>
</dbReference>
<accession>A0A164FRX9</accession>
<proteinExistence type="predicted"/>
<protein>
    <submittedName>
        <fullName evidence="1">Uncharacterized protein</fullName>
    </submittedName>
</protein>
<organism evidence="1 2">
    <name type="scientific">Daphnia magna</name>
    <dbReference type="NCBI Taxonomy" id="35525"/>
    <lineage>
        <taxon>Eukaryota</taxon>
        <taxon>Metazoa</taxon>
        <taxon>Ecdysozoa</taxon>
        <taxon>Arthropoda</taxon>
        <taxon>Crustacea</taxon>
        <taxon>Branchiopoda</taxon>
        <taxon>Diplostraca</taxon>
        <taxon>Cladocera</taxon>
        <taxon>Anomopoda</taxon>
        <taxon>Daphniidae</taxon>
        <taxon>Daphnia</taxon>
    </lineage>
</organism>
<sequence length="50" mass="5659">MKNHMFPSVQVLYYSLEMVVFADVLLSLSRSLLADMSVRVIEQGNSILGR</sequence>